<keyword evidence="1" id="KW-0472">Membrane</keyword>
<reference evidence="2" key="1">
    <citation type="submission" date="2018-05" db="EMBL/GenBank/DDBJ databases">
        <authorList>
            <person name="Lanie J.A."/>
            <person name="Ng W.-L."/>
            <person name="Kazmierczak K.M."/>
            <person name="Andrzejewski T.M."/>
            <person name="Davidsen T.M."/>
            <person name="Wayne K.J."/>
            <person name="Tettelin H."/>
            <person name="Glass J.I."/>
            <person name="Rusch D."/>
            <person name="Podicherti R."/>
            <person name="Tsui H.-C.T."/>
            <person name="Winkler M.E."/>
        </authorList>
    </citation>
    <scope>NUCLEOTIDE SEQUENCE</scope>
</reference>
<feature type="transmembrane region" description="Helical" evidence="1">
    <location>
        <begin position="45"/>
        <end position="66"/>
    </location>
</feature>
<dbReference type="AlphaFoldDB" id="A0A382FAP7"/>
<proteinExistence type="predicted"/>
<accession>A0A382FAP7</accession>
<evidence type="ECO:0000256" key="1">
    <source>
        <dbReference type="SAM" id="Phobius"/>
    </source>
</evidence>
<sequence>MQLQRFTVVRRKAEDQLRWYIFILFLVVGVPYIIGQVIYEQWGGVGCLAPLVGCGGLIGLLTLLGFKEDNGDTKISFEPPARDEKSHEMAVAMVREMVGKQIRLVSVHWSDPGRDEYLYTPDIEHSDKRREVVSWMNEPTEDILSKSRYMVESVKGEEDQIRLASVHWSNLERYEYLYSPEIDGPTPRLRQMLSWKDEATEEILSKSRYMVEPVPGQEDEIRLASVHWSDPERYEYLITSRHQARQDRRDIYSWKREQPTNDILSKSRYRVEFVNSSKEEETEEENWWGAESVPSLSKDALKAHSFAEIISPTEL</sequence>
<name>A0A382FAP7_9ZZZZ</name>
<evidence type="ECO:0000313" key="2">
    <source>
        <dbReference type="EMBL" id="SVB59739.1"/>
    </source>
</evidence>
<keyword evidence="1" id="KW-0812">Transmembrane</keyword>
<keyword evidence="1" id="KW-1133">Transmembrane helix</keyword>
<protein>
    <submittedName>
        <fullName evidence="2">Uncharacterized protein</fullName>
    </submittedName>
</protein>
<organism evidence="2">
    <name type="scientific">marine metagenome</name>
    <dbReference type="NCBI Taxonomy" id="408172"/>
    <lineage>
        <taxon>unclassified sequences</taxon>
        <taxon>metagenomes</taxon>
        <taxon>ecological metagenomes</taxon>
    </lineage>
</organism>
<dbReference type="EMBL" id="UINC01048777">
    <property type="protein sequence ID" value="SVB59739.1"/>
    <property type="molecule type" value="Genomic_DNA"/>
</dbReference>
<gene>
    <name evidence="2" type="ORF">METZ01_LOCUS212593</name>
</gene>
<feature type="transmembrane region" description="Helical" evidence="1">
    <location>
        <begin position="20"/>
        <end position="39"/>
    </location>
</feature>